<accession>A0A6J6KH65</accession>
<evidence type="ECO:0000313" key="1">
    <source>
        <dbReference type="EMBL" id="CAB4648872.1"/>
    </source>
</evidence>
<dbReference type="AlphaFoldDB" id="A0A6J6KH65"/>
<dbReference type="EMBL" id="CAEZVV010000076">
    <property type="protein sequence ID" value="CAB4648872.1"/>
    <property type="molecule type" value="Genomic_DNA"/>
</dbReference>
<protein>
    <submittedName>
        <fullName evidence="1">Unannotated protein</fullName>
    </submittedName>
</protein>
<gene>
    <name evidence="1" type="ORF">UFOPK2143_01157</name>
</gene>
<name>A0A6J6KH65_9ZZZZ</name>
<proteinExistence type="predicted"/>
<organism evidence="1">
    <name type="scientific">freshwater metagenome</name>
    <dbReference type="NCBI Taxonomy" id="449393"/>
    <lineage>
        <taxon>unclassified sequences</taxon>
        <taxon>metagenomes</taxon>
        <taxon>ecological metagenomes</taxon>
    </lineage>
</organism>
<reference evidence="1" key="1">
    <citation type="submission" date="2020-05" db="EMBL/GenBank/DDBJ databases">
        <authorList>
            <person name="Chiriac C."/>
            <person name="Salcher M."/>
            <person name="Ghai R."/>
            <person name="Kavagutti S V."/>
        </authorList>
    </citation>
    <scope>NUCLEOTIDE SEQUENCE</scope>
</reference>
<sequence>MRRCVSVVSIEKPNPLMTLWRASTSDALRSAIRRRIRSLSTGARQSPNRSTEQPAGNRWGWRVVVISQLAAVGCWVSKMNSSGQPWRAWECPSVKLKLARLFAVKVPCSRHWKRLARVVSATSSQRFKASRTKSFAPRFRESLLCRVGRERARPWSRCIALRTCSTRIDSHSKDKASLSLVQTVCSLATSNKYFHR</sequence>